<dbReference type="Proteomes" id="UP000445000">
    <property type="component" value="Unassembled WGS sequence"/>
</dbReference>
<evidence type="ECO:0000256" key="1">
    <source>
        <dbReference type="SAM" id="MobiDB-lite"/>
    </source>
</evidence>
<name>A0A829Y5T3_9GAMM</name>
<reference evidence="3" key="1">
    <citation type="submission" date="2020-01" db="EMBL/GenBank/DDBJ databases">
        <title>'Steroidobacter agaridevorans' sp. nov., agar-degrading bacteria isolated from rhizosphere soils.</title>
        <authorList>
            <person name="Ikenaga M."/>
            <person name="Kataoka M."/>
            <person name="Murouchi A."/>
            <person name="Katsuragi S."/>
            <person name="Sakai M."/>
        </authorList>
    </citation>
    <scope>NUCLEOTIDE SEQUENCE [LARGE SCALE GENOMIC DNA]</scope>
    <source>
        <strain evidence="3">YU21-B</strain>
    </source>
</reference>
<dbReference type="EMBL" id="BLJN01000001">
    <property type="protein sequence ID" value="GFE78371.1"/>
    <property type="molecule type" value="Genomic_DNA"/>
</dbReference>
<comment type="caution">
    <text evidence="2">The sequence shown here is derived from an EMBL/GenBank/DDBJ whole genome shotgun (WGS) entry which is preliminary data.</text>
</comment>
<feature type="region of interest" description="Disordered" evidence="1">
    <location>
        <begin position="1"/>
        <end position="32"/>
    </location>
</feature>
<evidence type="ECO:0000313" key="2">
    <source>
        <dbReference type="EMBL" id="GFE78371.1"/>
    </source>
</evidence>
<gene>
    <name evidence="2" type="ORF">GCM10011487_03710</name>
</gene>
<dbReference type="AlphaFoldDB" id="A0A829Y5T3"/>
<keyword evidence="3" id="KW-1185">Reference proteome</keyword>
<sequence length="230" mass="24500">MAPAAAPTADTATSSQPSEAPATSEPPAESGLAIKRGIVTLAPDRASFRPCGEQKDLLLVDQTDGVLKREFSGEKDANGADQGLKLYIEAYGERAIDQPAPEGFAGTFLLEEALFAAPDGQTRGCDSPPQDYIVAARGNEPFWGAEVTEAALLWRQPEDPKEISIAAPQTQDSEGAVSYVAANPEHRIELLIEAQACRDDMSGEYFAYSARATLDGKKYTGCARIGSRSF</sequence>
<proteinExistence type="predicted"/>
<protein>
    <submittedName>
        <fullName evidence="2">Uncharacterized protein</fullName>
    </submittedName>
</protein>
<organism evidence="2 3">
    <name type="scientific">Steroidobacter agaridevorans</name>
    <dbReference type="NCBI Taxonomy" id="2695856"/>
    <lineage>
        <taxon>Bacteria</taxon>
        <taxon>Pseudomonadati</taxon>
        <taxon>Pseudomonadota</taxon>
        <taxon>Gammaproteobacteria</taxon>
        <taxon>Steroidobacterales</taxon>
        <taxon>Steroidobacteraceae</taxon>
        <taxon>Steroidobacter</taxon>
    </lineage>
</organism>
<evidence type="ECO:0000313" key="3">
    <source>
        <dbReference type="Proteomes" id="UP000445000"/>
    </source>
</evidence>
<accession>A0A829Y5T3</accession>
<feature type="compositionally biased region" description="Low complexity" evidence="1">
    <location>
        <begin position="1"/>
        <end position="30"/>
    </location>
</feature>